<name>A0A178MG40_9CHLR</name>
<dbReference type="EMBL" id="LWQS01000039">
    <property type="protein sequence ID" value="OAN47065.1"/>
    <property type="molecule type" value="Genomic_DNA"/>
</dbReference>
<feature type="transmembrane region" description="Helical" evidence="1">
    <location>
        <begin position="115"/>
        <end position="135"/>
    </location>
</feature>
<feature type="transmembrane region" description="Helical" evidence="1">
    <location>
        <begin position="230"/>
        <end position="250"/>
    </location>
</feature>
<comment type="caution">
    <text evidence="2">The sequence shown here is derived from an EMBL/GenBank/DDBJ whole genome shotgun (WGS) entry which is preliminary data.</text>
</comment>
<evidence type="ECO:0000256" key="1">
    <source>
        <dbReference type="SAM" id="Phobius"/>
    </source>
</evidence>
<protein>
    <recommendedName>
        <fullName evidence="4">ABC transporter permease</fullName>
    </recommendedName>
</protein>
<evidence type="ECO:0008006" key="4">
    <source>
        <dbReference type="Google" id="ProtNLM"/>
    </source>
</evidence>
<feature type="transmembrane region" description="Helical" evidence="1">
    <location>
        <begin position="24"/>
        <end position="48"/>
    </location>
</feature>
<reference evidence="2 3" key="1">
    <citation type="submission" date="2016-04" db="EMBL/GenBank/DDBJ databases">
        <title>Chloroflexus islandicus sp. nov., a thermophilic filamentous anoxygenic phototrophic bacterium from geyser Strokkur (Iceland).</title>
        <authorList>
            <person name="Gaisin V.A."/>
            <person name="Kalashnikov A.M."/>
            <person name="Sukhacheva M.V."/>
            <person name="Grouzdev D.S."/>
            <person name="Ivanov T.M."/>
            <person name="Kuznetsov B."/>
            <person name="Gorlenko V.M."/>
        </authorList>
    </citation>
    <scope>NUCLEOTIDE SEQUENCE [LARGE SCALE GENOMIC DNA]</scope>
    <source>
        <strain evidence="3">isl-2</strain>
    </source>
</reference>
<dbReference type="Proteomes" id="UP000078287">
    <property type="component" value="Unassembled WGS sequence"/>
</dbReference>
<keyword evidence="1" id="KW-1133">Transmembrane helix</keyword>
<dbReference type="RefSeq" id="WP_066784690.1">
    <property type="nucleotide sequence ID" value="NZ_LWQS01000039.1"/>
</dbReference>
<evidence type="ECO:0000313" key="3">
    <source>
        <dbReference type="Proteomes" id="UP000078287"/>
    </source>
</evidence>
<gene>
    <name evidence="2" type="ORF">A6A03_10590</name>
</gene>
<proteinExistence type="predicted"/>
<keyword evidence="1" id="KW-0812">Transmembrane</keyword>
<organism evidence="2 3">
    <name type="scientific">Chloroflexus islandicus</name>
    <dbReference type="NCBI Taxonomy" id="1707952"/>
    <lineage>
        <taxon>Bacteria</taxon>
        <taxon>Bacillati</taxon>
        <taxon>Chloroflexota</taxon>
        <taxon>Chloroflexia</taxon>
        <taxon>Chloroflexales</taxon>
        <taxon>Chloroflexineae</taxon>
        <taxon>Chloroflexaceae</taxon>
        <taxon>Chloroflexus</taxon>
    </lineage>
</organism>
<dbReference type="OrthoDB" id="3818833at2"/>
<dbReference type="STRING" id="1707952.A6A03_10590"/>
<feature type="transmembrane region" description="Helical" evidence="1">
    <location>
        <begin position="54"/>
        <end position="72"/>
    </location>
</feature>
<dbReference type="PANTHER" id="PTHR36833">
    <property type="entry name" value="SLR0610 PROTEIN-RELATED"/>
    <property type="match status" value="1"/>
</dbReference>
<accession>A0A178MG40</accession>
<feature type="transmembrane region" description="Helical" evidence="1">
    <location>
        <begin position="147"/>
        <end position="175"/>
    </location>
</feature>
<keyword evidence="1" id="KW-0472">Membrane</keyword>
<dbReference type="Pfam" id="PF06182">
    <property type="entry name" value="ABC2_membrane_6"/>
    <property type="match status" value="1"/>
</dbReference>
<feature type="transmembrane region" description="Helical" evidence="1">
    <location>
        <begin position="201"/>
        <end position="224"/>
    </location>
</feature>
<dbReference type="InterPro" id="IPR010390">
    <property type="entry name" value="ABC-2_transporter-like"/>
</dbReference>
<sequence>MLRYLRLFALFAHNSLQIALEYRVNFLTSLLQSSLWLLWGVLGTLVFFQFSGTLGGWTLPQALLVVGLFRIFEGLIDGIMRPNITRIVEHIQKGTLDFVLVKPVDSQFMASLRQINLLVLPDLLVGFGLIGYGLWVGRMWPTPLQLLAFAFLLACGIVMAYAIWMLLVTTAFWLVQVENVTELLTAIYETGRFPVTAYSPAIRLVLTFIIPIAFLTTFPAAALIGLLDPLYLALAPVIAGVLLLAARAFWRVGLRSYTSASS</sequence>
<keyword evidence="3" id="KW-1185">Reference proteome</keyword>
<evidence type="ECO:0000313" key="2">
    <source>
        <dbReference type="EMBL" id="OAN47065.1"/>
    </source>
</evidence>
<dbReference type="PANTHER" id="PTHR36833:SF2">
    <property type="entry name" value="SLR0610 PROTEIN"/>
    <property type="match status" value="1"/>
</dbReference>
<dbReference type="AlphaFoldDB" id="A0A178MG40"/>